<protein>
    <recommendedName>
        <fullName evidence="3">Homing endonuclease LAGLIDADG domain-containing protein</fullName>
    </recommendedName>
</protein>
<dbReference type="Gene3D" id="3.10.28.10">
    <property type="entry name" value="Homing endonucleases"/>
    <property type="match status" value="1"/>
</dbReference>
<comment type="caution">
    <text evidence="1">The sequence shown here is derived from an EMBL/GenBank/DDBJ whole genome shotgun (WGS) entry which is preliminary data.</text>
</comment>
<evidence type="ECO:0000313" key="2">
    <source>
        <dbReference type="Proteomes" id="UP000177478"/>
    </source>
</evidence>
<dbReference type="STRING" id="1802689.A3F25_00640"/>
<dbReference type="AlphaFoldDB" id="A0A1F8G225"/>
<accession>A0A1F8G225</accession>
<organism evidence="1 2">
    <name type="scientific">Candidatus Yanofskybacteria bacterium RIFCSPHIGHO2_12_FULL_45_19b</name>
    <dbReference type="NCBI Taxonomy" id="1802689"/>
    <lineage>
        <taxon>Bacteria</taxon>
        <taxon>Candidatus Yanofskyibacteriota</taxon>
    </lineage>
</organism>
<dbReference type="Proteomes" id="UP000177478">
    <property type="component" value="Unassembled WGS sequence"/>
</dbReference>
<proteinExistence type="predicted"/>
<sequence length="110" mass="12837">MPRQKTPAKEFVWTPKLTYVVGLLVTDGNLSKDGRHITMRSSDKCMLVTFKKCLRLENKIGESYDKGKEKPPSYRVQFCNIQFYKWLIFIGVRPAKTHTISKIKIPEKFL</sequence>
<evidence type="ECO:0008006" key="3">
    <source>
        <dbReference type="Google" id="ProtNLM"/>
    </source>
</evidence>
<gene>
    <name evidence="1" type="ORF">A3F25_00640</name>
</gene>
<reference evidence="1 2" key="1">
    <citation type="journal article" date="2016" name="Nat. Commun.">
        <title>Thousands of microbial genomes shed light on interconnected biogeochemical processes in an aquifer system.</title>
        <authorList>
            <person name="Anantharaman K."/>
            <person name="Brown C.T."/>
            <person name="Hug L.A."/>
            <person name="Sharon I."/>
            <person name="Castelle C.J."/>
            <person name="Probst A.J."/>
            <person name="Thomas B.C."/>
            <person name="Singh A."/>
            <person name="Wilkins M.J."/>
            <person name="Karaoz U."/>
            <person name="Brodie E.L."/>
            <person name="Williams K.H."/>
            <person name="Hubbard S.S."/>
            <person name="Banfield J.F."/>
        </authorList>
    </citation>
    <scope>NUCLEOTIDE SEQUENCE [LARGE SCALE GENOMIC DNA]</scope>
</reference>
<dbReference type="EMBL" id="MGKD01000018">
    <property type="protein sequence ID" value="OGN19404.1"/>
    <property type="molecule type" value="Genomic_DNA"/>
</dbReference>
<evidence type="ECO:0000313" key="1">
    <source>
        <dbReference type="EMBL" id="OGN19404.1"/>
    </source>
</evidence>
<name>A0A1F8G225_9BACT</name>
<dbReference type="InterPro" id="IPR027434">
    <property type="entry name" value="Homing_endonucl"/>
</dbReference>